<evidence type="ECO:0000256" key="1">
    <source>
        <dbReference type="ARBA" id="ARBA00007634"/>
    </source>
</evidence>
<dbReference type="PANTHER" id="PTHR33398">
    <property type="entry name" value="30S RIBOSOMAL PROTEIN S20"/>
    <property type="match status" value="1"/>
</dbReference>
<keyword evidence="2" id="KW-0699">rRNA-binding</keyword>
<evidence type="ECO:0000256" key="5">
    <source>
        <dbReference type="ARBA" id="ARBA00023274"/>
    </source>
</evidence>
<keyword evidence="5" id="KW-0687">Ribonucleoprotein</keyword>
<feature type="region of interest" description="Disordered" evidence="6">
    <location>
        <begin position="1"/>
        <end position="30"/>
    </location>
</feature>
<keyword evidence="4 7" id="KW-0689">Ribosomal protein</keyword>
<protein>
    <submittedName>
        <fullName evidence="7">SSU ribosomal protein S20p</fullName>
    </submittedName>
</protein>
<keyword evidence="3" id="KW-0694">RNA-binding</keyword>
<dbReference type="NCBIfam" id="TIGR00029">
    <property type="entry name" value="S20"/>
    <property type="match status" value="1"/>
</dbReference>
<dbReference type="InterPro" id="IPR036510">
    <property type="entry name" value="Ribosomal_bS20_sf"/>
</dbReference>
<organism evidence="7">
    <name type="scientific">hydrothermal vent metagenome</name>
    <dbReference type="NCBI Taxonomy" id="652676"/>
    <lineage>
        <taxon>unclassified sequences</taxon>
        <taxon>metagenomes</taxon>
        <taxon>ecological metagenomes</taxon>
    </lineage>
</organism>
<evidence type="ECO:0000256" key="4">
    <source>
        <dbReference type="ARBA" id="ARBA00022980"/>
    </source>
</evidence>
<dbReference type="GO" id="GO:0003735">
    <property type="term" value="F:structural constituent of ribosome"/>
    <property type="evidence" value="ECO:0007669"/>
    <property type="project" value="InterPro"/>
</dbReference>
<gene>
    <name evidence="7" type="ORF">MNBD_DELTA01-904</name>
</gene>
<dbReference type="InterPro" id="IPR002583">
    <property type="entry name" value="Ribosomal_bS20"/>
</dbReference>
<evidence type="ECO:0000313" key="7">
    <source>
        <dbReference type="EMBL" id="VAV82403.1"/>
    </source>
</evidence>
<sequence length="89" mass="9738">MANHRSAVKRHVQSEKKKQRNKACKSALKTATKKVNDATTSGNSEEAAKNLSTVTILLDKAVTKNVLHRNNASRRISRLTKSVNAIAAK</sequence>
<feature type="compositionally biased region" description="Basic residues" evidence="6">
    <location>
        <begin position="1"/>
        <end position="23"/>
    </location>
</feature>
<dbReference type="GO" id="GO:0070181">
    <property type="term" value="F:small ribosomal subunit rRNA binding"/>
    <property type="evidence" value="ECO:0007669"/>
    <property type="project" value="TreeGrafter"/>
</dbReference>
<dbReference type="PANTHER" id="PTHR33398:SF1">
    <property type="entry name" value="SMALL RIBOSOMAL SUBUNIT PROTEIN BS20C"/>
    <property type="match status" value="1"/>
</dbReference>
<evidence type="ECO:0000256" key="2">
    <source>
        <dbReference type="ARBA" id="ARBA00022730"/>
    </source>
</evidence>
<evidence type="ECO:0000256" key="3">
    <source>
        <dbReference type="ARBA" id="ARBA00022884"/>
    </source>
</evidence>
<dbReference type="HAMAP" id="MF_00500">
    <property type="entry name" value="Ribosomal_bS20"/>
    <property type="match status" value="1"/>
</dbReference>
<dbReference type="GO" id="GO:0015935">
    <property type="term" value="C:small ribosomal subunit"/>
    <property type="evidence" value="ECO:0007669"/>
    <property type="project" value="TreeGrafter"/>
</dbReference>
<name>A0A3B0RCM2_9ZZZZ</name>
<dbReference type="SUPFAM" id="SSF46992">
    <property type="entry name" value="Ribosomal protein S20"/>
    <property type="match status" value="1"/>
</dbReference>
<dbReference type="AlphaFoldDB" id="A0A3B0RCM2"/>
<dbReference type="EMBL" id="UOEA01000015">
    <property type="protein sequence ID" value="VAV82403.1"/>
    <property type="molecule type" value="Genomic_DNA"/>
</dbReference>
<dbReference type="Pfam" id="PF01649">
    <property type="entry name" value="Ribosomal_S20p"/>
    <property type="match status" value="1"/>
</dbReference>
<proteinExistence type="inferred from homology"/>
<accession>A0A3B0RCM2</accession>
<reference evidence="7" key="1">
    <citation type="submission" date="2018-06" db="EMBL/GenBank/DDBJ databases">
        <authorList>
            <person name="Zhirakovskaya E."/>
        </authorList>
    </citation>
    <scope>NUCLEOTIDE SEQUENCE</scope>
</reference>
<dbReference type="Gene3D" id="1.20.58.110">
    <property type="entry name" value="Ribosomal protein S20"/>
    <property type="match status" value="1"/>
</dbReference>
<comment type="similarity">
    <text evidence="1">Belongs to the bacterial ribosomal protein bS20 family.</text>
</comment>
<evidence type="ECO:0000256" key="6">
    <source>
        <dbReference type="SAM" id="MobiDB-lite"/>
    </source>
</evidence>
<dbReference type="GO" id="GO:0006412">
    <property type="term" value="P:translation"/>
    <property type="evidence" value="ECO:0007669"/>
    <property type="project" value="InterPro"/>
</dbReference>